<comment type="subcellular location">
    <subcellularLocation>
        <location evidence="1 9">Cell inner membrane</location>
        <topology evidence="1 9">Multi-pass membrane protein</topology>
    </subcellularLocation>
</comment>
<dbReference type="GO" id="GO:0005886">
    <property type="term" value="C:plasma membrane"/>
    <property type="evidence" value="ECO:0007669"/>
    <property type="project" value="UniProtKB-SubCell"/>
</dbReference>
<dbReference type="GO" id="GO:0022857">
    <property type="term" value="F:transmembrane transporter activity"/>
    <property type="evidence" value="ECO:0007669"/>
    <property type="project" value="UniProtKB-UniRule"/>
</dbReference>
<protein>
    <recommendedName>
        <fullName evidence="9">TRAP transporter small permease protein</fullName>
    </recommendedName>
</protein>
<keyword evidence="7 9" id="KW-0472">Membrane</keyword>
<dbReference type="RefSeq" id="WP_175275601.1">
    <property type="nucleotide sequence ID" value="NZ_CP054836.1"/>
</dbReference>
<dbReference type="Proteomes" id="UP000509367">
    <property type="component" value="Chromosome"/>
</dbReference>
<evidence type="ECO:0000256" key="8">
    <source>
        <dbReference type="ARBA" id="ARBA00038436"/>
    </source>
</evidence>
<dbReference type="AlphaFoldDB" id="A0A6N1V9R4"/>
<name>A0A6N1V9R4_9HYPH</name>
<evidence type="ECO:0000256" key="6">
    <source>
        <dbReference type="ARBA" id="ARBA00022989"/>
    </source>
</evidence>
<sequence length="181" mass="19855">MTAVGKQQHSVLARAYRFLTRAEAALAAVLLVLMVVLIFTGGVARMARHPLNWTTDFATCFFAWAAFLAADVAWRNDALMSVTVLTDRLGERVRHWLVCLNYLIICGFLVHVIYSGTRLAILSSSRSFQGIPWISYSWVTMSLPVGATLLLVTTVIKLRAAMARAAVAPEARSTSERGATP</sequence>
<feature type="transmembrane region" description="Helical" evidence="9">
    <location>
        <begin position="134"/>
        <end position="156"/>
    </location>
</feature>
<evidence type="ECO:0000259" key="10">
    <source>
        <dbReference type="Pfam" id="PF04290"/>
    </source>
</evidence>
<comment type="function">
    <text evidence="9">Part of the tripartite ATP-independent periplasmic (TRAP) transport system.</text>
</comment>
<evidence type="ECO:0000256" key="7">
    <source>
        <dbReference type="ARBA" id="ARBA00023136"/>
    </source>
</evidence>
<organism evidence="11 12">
    <name type="scientific">Oricola thermophila</name>
    <dbReference type="NCBI Taxonomy" id="2742145"/>
    <lineage>
        <taxon>Bacteria</taxon>
        <taxon>Pseudomonadati</taxon>
        <taxon>Pseudomonadota</taxon>
        <taxon>Alphaproteobacteria</taxon>
        <taxon>Hyphomicrobiales</taxon>
        <taxon>Ahrensiaceae</taxon>
        <taxon>Oricola</taxon>
    </lineage>
</organism>
<feature type="domain" description="Tripartite ATP-independent periplasmic transporters DctQ component" evidence="10">
    <location>
        <begin position="34"/>
        <end position="159"/>
    </location>
</feature>
<comment type="subunit">
    <text evidence="9">The complex comprises the extracytoplasmic solute receptor protein and the two transmembrane proteins.</text>
</comment>
<comment type="similarity">
    <text evidence="8 9">Belongs to the TRAP transporter small permease family.</text>
</comment>
<evidence type="ECO:0000256" key="5">
    <source>
        <dbReference type="ARBA" id="ARBA00022692"/>
    </source>
</evidence>
<evidence type="ECO:0000256" key="2">
    <source>
        <dbReference type="ARBA" id="ARBA00022448"/>
    </source>
</evidence>
<evidence type="ECO:0000313" key="12">
    <source>
        <dbReference type="Proteomes" id="UP000509367"/>
    </source>
</evidence>
<accession>A0A6N1V9R4</accession>
<evidence type="ECO:0000256" key="3">
    <source>
        <dbReference type="ARBA" id="ARBA00022475"/>
    </source>
</evidence>
<evidence type="ECO:0000256" key="9">
    <source>
        <dbReference type="RuleBase" id="RU369079"/>
    </source>
</evidence>
<feature type="transmembrane region" description="Helical" evidence="9">
    <location>
        <begin position="53"/>
        <end position="74"/>
    </location>
</feature>
<dbReference type="KEGG" id="orm:HTY61_04085"/>
<dbReference type="GO" id="GO:0015740">
    <property type="term" value="P:C4-dicarboxylate transport"/>
    <property type="evidence" value="ECO:0007669"/>
    <property type="project" value="TreeGrafter"/>
</dbReference>
<keyword evidence="2 9" id="KW-0813">Transport</keyword>
<keyword evidence="12" id="KW-1185">Reference proteome</keyword>
<gene>
    <name evidence="11" type="ORF">HTY61_04085</name>
</gene>
<dbReference type="EMBL" id="CP054836">
    <property type="protein sequence ID" value="QKV17704.1"/>
    <property type="molecule type" value="Genomic_DNA"/>
</dbReference>
<keyword evidence="6 9" id="KW-1133">Transmembrane helix</keyword>
<proteinExistence type="inferred from homology"/>
<keyword evidence="4 9" id="KW-0997">Cell inner membrane</keyword>
<dbReference type="InterPro" id="IPR007387">
    <property type="entry name" value="TRAP_DctQ"/>
</dbReference>
<evidence type="ECO:0000256" key="1">
    <source>
        <dbReference type="ARBA" id="ARBA00004429"/>
    </source>
</evidence>
<keyword evidence="3" id="KW-1003">Cell membrane</keyword>
<dbReference type="Pfam" id="PF04290">
    <property type="entry name" value="DctQ"/>
    <property type="match status" value="1"/>
</dbReference>
<keyword evidence="5 9" id="KW-0812">Transmembrane</keyword>
<dbReference type="InterPro" id="IPR055348">
    <property type="entry name" value="DctQ"/>
</dbReference>
<dbReference type="PANTHER" id="PTHR35011:SF2">
    <property type="entry name" value="2,3-DIKETO-L-GULONATE TRAP TRANSPORTER SMALL PERMEASE PROTEIN YIAM"/>
    <property type="match status" value="1"/>
</dbReference>
<dbReference type="PANTHER" id="PTHR35011">
    <property type="entry name" value="2,3-DIKETO-L-GULONATE TRAP TRANSPORTER SMALL PERMEASE PROTEIN YIAM"/>
    <property type="match status" value="1"/>
</dbReference>
<feature type="transmembrane region" description="Helical" evidence="9">
    <location>
        <begin position="95"/>
        <end position="114"/>
    </location>
</feature>
<evidence type="ECO:0000313" key="11">
    <source>
        <dbReference type="EMBL" id="QKV17704.1"/>
    </source>
</evidence>
<evidence type="ECO:0000256" key="4">
    <source>
        <dbReference type="ARBA" id="ARBA00022519"/>
    </source>
</evidence>
<feature type="transmembrane region" description="Helical" evidence="9">
    <location>
        <begin position="24"/>
        <end position="47"/>
    </location>
</feature>
<reference evidence="11 12" key="1">
    <citation type="submission" date="2020-06" db="EMBL/GenBank/DDBJ databases">
        <title>Oricola thermophila sp. nov. isolated from a tidal sediments.</title>
        <authorList>
            <person name="Kwon K.K."/>
            <person name="Yang S.-H."/>
            <person name="Park M.-J."/>
        </authorList>
    </citation>
    <scope>NUCLEOTIDE SEQUENCE [LARGE SCALE GENOMIC DNA]</scope>
    <source>
        <strain evidence="11 12">MEBiC13590</strain>
    </source>
</reference>